<feature type="region of interest" description="Disordered" evidence="1">
    <location>
        <begin position="1"/>
        <end position="31"/>
    </location>
</feature>
<evidence type="ECO:0000256" key="1">
    <source>
        <dbReference type="SAM" id="MobiDB-lite"/>
    </source>
</evidence>
<organism evidence="2 3">
    <name type="scientific">Rhizorhabdus wittichii (strain DSM 6014 / CCUG 31198 / JCM 15750 / NBRC 105917 / EY 4224 / RW1)</name>
    <name type="common">Sphingomonas wittichii</name>
    <dbReference type="NCBI Taxonomy" id="392499"/>
    <lineage>
        <taxon>Bacteria</taxon>
        <taxon>Pseudomonadati</taxon>
        <taxon>Pseudomonadota</taxon>
        <taxon>Alphaproteobacteria</taxon>
        <taxon>Sphingomonadales</taxon>
        <taxon>Sphingomonadaceae</taxon>
        <taxon>Rhizorhabdus</taxon>
    </lineage>
</organism>
<protein>
    <submittedName>
        <fullName evidence="2">Uncharacterized protein</fullName>
    </submittedName>
</protein>
<dbReference type="KEGG" id="swi:Swit_4176"/>
<evidence type="ECO:0000313" key="2">
    <source>
        <dbReference type="EMBL" id="ABQ70516.1"/>
    </source>
</evidence>
<dbReference type="AlphaFoldDB" id="A0A9J9HF34"/>
<keyword evidence="3" id="KW-1185">Reference proteome</keyword>
<reference evidence="2 3" key="1">
    <citation type="journal article" date="2010" name="J. Bacteriol.">
        <title>Genome sequence of the dioxin-mineralizing bacterium Sphingomonas wittichii RW1.</title>
        <authorList>
            <person name="Miller T.R."/>
            <person name="Delcher A.L."/>
            <person name="Salzberg S.L."/>
            <person name="Saunders E."/>
            <person name="Detter J.C."/>
            <person name="Halden R.U."/>
        </authorList>
    </citation>
    <scope>NUCLEOTIDE SEQUENCE [LARGE SCALE GENOMIC DNA]</scope>
    <source>
        <strain evidence="3">DSM 6014 / CCUG 31198 / JCM 15750 / NBRC 105917 / EY 4224 / RW1</strain>
    </source>
</reference>
<accession>A0A9J9HF34</accession>
<dbReference type="Proteomes" id="UP000001989">
    <property type="component" value="Chromosome"/>
</dbReference>
<gene>
    <name evidence="2" type="ordered locus">Swit_4176</name>
</gene>
<dbReference type="EMBL" id="CP000699">
    <property type="protein sequence ID" value="ABQ70516.1"/>
    <property type="molecule type" value="Genomic_DNA"/>
</dbReference>
<sequence length="97" mass="11121">MRSDRNTLLGPVERNRGGWLTPHMEDLGESDRRGQRGIELISIRVGRIEHADEKRFSLALQYVMGGEMTVELIADRLGYRELQFPSRLSPLDRLLAT</sequence>
<evidence type="ECO:0000313" key="3">
    <source>
        <dbReference type="Proteomes" id="UP000001989"/>
    </source>
</evidence>
<name>A0A9J9HF34_RHIWR</name>
<proteinExistence type="predicted"/>